<feature type="chain" id="PRO_5011993515" description="Transporter" evidence="2">
    <location>
        <begin position="28"/>
        <end position="445"/>
    </location>
</feature>
<keyword evidence="2" id="KW-0732">Signal</keyword>
<gene>
    <name evidence="3" type="ORF">CHU95_03155</name>
</gene>
<feature type="signal peptide" evidence="2">
    <location>
        <begin position="1"/>
        <end position="27"/>
    </location>
</feature>
<dbReference type="RefSeq" id="WP_094453663.1">
    <property type="nucleotide sequence ID" value="NZ_NOXU01000020.1"/>
</dbReference>
<dbReference type="OrthoDB" id="9791261at2"/>
<comment type="caution">
    <text evidence="3">The sequence shown here is derived from an EMBL/GenBank/DDBJ whole genome shotgun (WGS) entry which is preliminary data.</text>
</comment>
<accession>A0A255Z5I0</accession>
<dbReference type="SUPFAM" id="SSF56954">
    <property type="entry name" value="Outer membrane efflux proteins (OEP)"/>
    <property type="match status" value="1"/>
</dbReference>
<evidence type="ECO:0000256" key="2">
    <source>
        <dbReference type="SAM" id="SignalP"/>
    </source>
</evidence>
<dbReference type="PANTHER" id="PTHR30203">
    <property type="entry name" value="OUTER MEMBRANE CATION EFFLUX PROTEIN"/>
    <property type="match status" value="1"/>
</dbReference>
<dbReference type="AlphaFoldDB" id="A0A255Z5I0"/>
<dbReference type="InterPro" id="IPR003423">
    <property type="entry name" value="OMP_efflux"/>
</dbReference>
<reference evidence="3 4" key="1">
    <citation type="submission" date="2017-07" db="EMBL/GenBank/DDBJ databases">
        <title>Niveispirillum cyanobacteriorum sp. nov., isolated from cyanobacterial aggregates in a eutrophic lake.</title>
        <authorList>
            <person name="Cai H."/>
        </authorList>
    </citation>
    <scope>NUCLEOTIDE SEQUENCE [LARGE SCALE GENOMIC DNA]</scope>
    <source>
        <strain evidence="4">TH1-14</strain>
    </source>
</reference>
<dbReference type="InterPro" id="IPR010131">
    <property type="entry name" value="MdtP/NodT-like"/>
</dbReference>
<dbReference type="Proteomes" id="UP000216998">
    <property type="component" value="Unassembled WGS sequence"/>
</dbReference>
<organism evidence="3 4">
    <name type="scientific">Niveispirillum lacus</name>
    <dbReference type="NCBI Taxonomy" id="1981099"/>
    <lineage>
        <taxon>Bacteria</taxon>
        <taxon>Pseudomonadati</taxon>
        <taxon>Pseudomonadota</taxon>
        <taxon>Alphaproteobacteria</taxon>
        <taxon>Rhodospirillales</taxon>
        <taxon>Azospirillaceae</taxon>
        <taxon>Niveispirillum</taxon>
    </lineage>
</organism>
<evidence type="ECO:0008006" key="5">
    <source>
        <dbReference type="Google" id="ProtNLM"/>
    </source>
</evidence>
<protein>
    <recommendedName>
        <fullName evidence="5">Transporter</fullName>
    </recommendedName>
</protein>
<evidence type="ECO:0000313" key="4">
    <source>
        <dbReference type="Proteomes" id="UP000216998"/>
    </source>
</evidence>
<dbReference type="PANTHER" id="PTHR30203:SF24">
    <property type="entry name" value="BLR4935 PROTEIN"/>
    <property type="match status" value="1"/>
</dbReference>
<keyword evidence="4" id="KW-1185">Reference proteome</keyword>
<name>A0A255Z5I0_9PROT</name>
<comment type="similarity">
    <text evidence="1">Belongs to the outer membrane factor (OMF) (TC 1.B.17) family.</text>
</comment>
<proteinExistence type="inferred from homology"/>
<evidence type="ECO:0000313" key="3">
    <source>
        <dbReference type="EMBL" id="OYQ36787.1"/>
    </source>
</evidence>
<evidence type="ECO:0000256" key="1">
    <source>
        <dbReference type="ARBA" id="ARBA00007613"/>
    </source>
</evidence>
<dbReference type="Gene3D" id="1.20.1600.10">
    <property type="entry name" value="Outer membrane efflux proteins (OEP)"/>
    <property type="match status" value="1"/>
</dbReference>
<sequence length="445" mass="48095">MPRAIPLRSGMAVTMLLLATVAGPCLAQEAPASISREAPASNPYAADPAASPVGILTLRQALTLAATTHPRLAGHRFALDAATARQDQAALRNPFQLGIDVENVGGTGGTRFIGDTEVTLSLGTVLDLEDKRGRRMDVARQERAQILSEQDAEKIDILAEVTRRFIDVVVNQELLALARRQEAMAARALDAANTRNRAAKALPGEVARAEVSVTQAKLVRLRREQELHSARLLLAEAWADRDPRFELAAANLLDMPAPLPVSTIQARMERNPDLLRFASERRALEARTLLAESARTPDLTVSAGIRRLEGQNGQAFVMSLTMPLGSAARAEPGIREARAATGLALAREQAARTSLYNTLASLHAGMERARQALKLLQEEAAPKARAAIAAIEDGYRAGRLSLLELTEANRQLVELEQAMINEASDYHRLAIEAERLTGQTLAPQD</sequence>
<dbReference type="GO" id="GO:0015562">
    <property type="term" value="F:efflux transmembrane transporter activity"/>
    <property type="evidence" value="ECO:0007669"/>
    <property type="project" value="InterPro"/>
</dbReference>
<dbReference type="EMBL" id="NOXU01000020">
    <property type="protein sequence ID" value="OYQ36787.1"/>
    <property type="molecule type" value="Genomic_DNA"/>
</dbReference>
<dbReference type="Pfam" id="PF02321">
    <property type="entry name" value="OEP"/>
    <property type="match status" value="1"/>
</dbReference>